<gene>
    <name evidence="1" type="ORF">A6048_13930</name>
</gene>
<evidence type="ECO:0000313" key="1">
    <source>
        <dbReference type="EMBL" id="AWH96405.1"/>
    </source>
</evidence>
<organism evidence="1 2">
    <name type="scientific">Dietzia psychralcaliphila</name>
    <dbReference type="NCBI Taxonomy" id="139021"/>
    <lineage>
        <taxon>Bacteria</taxon>
        <taxon>Bacillati</taxon>
        <taxon>Actinomycetota</taxon>
        <taxon>Actinomycetes</taxon>
        <taxon>Mycobacteriales</taxon>
        <taxon>Dietziaceae</taxon>
        <taxon>Dietzia</taxon>
    </lineage>
</organism>
<name>A0AAD0JV50_9ACTN</name>
<sequence>MSPSIFEGFVGGMLSVCRDVEDGYTTWADEIDRDISTGAPRSAANRFNAFLEDEFCVGALAYN</sequence>
<dbReference type="EMBL" id="CP015453">
    <property type="protein sequence ID" value="AWH96405.1"/>
    <property type="molecule type" value="Genomic_DNA"/>
</dbReference>
<dbReference type="Proteomes" id="UP000244903">
    <property type="component" value="Chromosome"/>
</dbReference>
<dbReference type="AlphaFoldDB" id="A0AAD0JV50"/>
<proteinExistence type="predicted"/>
<evidence type="ECO:0000313" key="2">
    <source>
        <dbReference type="Proteomes" id="UP000244903"/>
    </source>
</evidence>
<protein>
    <submittedName>
        <fullName evidence="1">Uncharacterized protein</fullName>
    </submittedName>
</protein>
<reference evidence="1 2" key="1">
    <citation type="submission" date="2016-04" db="EMBL/GenBank/DDBJ databases">
        <title>Complete genome sequence of the haloalkaliphilic hydrocarbon-degrading bacterium Dietzia psychralcaliphila ILA-1T, isolated from a drain of a fish product-processing plant.</title>
        <authorList>
            <person name="Zhao J."/>
            <person name="Hu B."/>
            <person name="Geng S."/>
            <person name="Nie Y."/>
            <person name="Tang Y."/>
        </authorList>
    </citation>
    <scope>NUCLEOTIDE SEQUENCE [LARGE SCALE GENOMIC DNA]</scope>
    <source>
        <strain evidence="1 2">ILA-1</strain>
    </source>
</reference>
<dbReference type="RefSeq" id="WP_107745792.1">
    <property type="nucleotide sequence ID" value="NZ_CP015453.1"/>
</dbReference>
<dbReference type="KEGG" id="dpc:A6048_13930"/>
<accession>A0AAD0JV50</accession>
<keyword evidence="2" id="KW-1185">Reference proteome</keyword>